<dbReference type="EC" id="3.4.23.36" evidence="9"/>
<keyword evidence="6 9" id="KW-0378">Hydrolase</keyword>
<evidence type="ECO:0000256" key="10">
    <source>
        <dbReference type="RuleBase" id="RU004181"/>
    </source>
</evidence>
<evidence type="ECO:0000256" key="2">
    <source>
        <dbReference type="ARBA" id="ARBA00022475"/>
    </source>
</evidence>
<keyword evidence="8 9" id="KW-0472">Membrane</keyword>
<comment type="function">
    <text evidence="9">This protein specifically catalyzes the removal of signal peptides from prolipoproteins.</text>
</comment>
<feature type="transmembrane region" description="Helical" evidence="9">
    <location>
        <begin position="29"/>
        <end position="50"/>
    </location>
</feature>
<dbReference type="PANTHER" id="PTHR33695:SF1">
    <property type="entry name" value="LIPOPROTEIN SIGNAL PEPTIDASE"/>
    <property type="match status" value="1"/>
</dbReference>
<feature type="transmembrane region" description="Helical" evidence="9">
    <location>
        <begin position="161"/>
        <end position="188"/>
    </location>
</feature>
<keyword evidence="2 9" id="KW-1003">Cell membrane</keyword>
<comment type="similarity">
    <text evidence="1 9 10">Belongs to the peptidase A8 family.</text>
</comment>
<evidence type="ECO:0000256" key="3">
    <source>
        <dbReference type="ARBA" id="ARBA00022670"/>
    </source>
</evidence>
<dbReference type="InterPro" id="IPR001872">
    <property type="entry name" value="Peptidase_A8"/>
</dbReference>
<feature type="compositionally biased region" description="Basic and acidic residues" evidence="11">
    <location>
        <begin position="199"/>
        <end position="211"/>
    </location>
</feature>
<accession>A0A292IIX1</accession>
<dbReference type="EMBL" id="HG937516">
    <property type="protein sequence ID" value="CDN40512.1"/>
    <property type="molecule type" value="Genomic_DNA"/>
</dbReference>
<keyword evidence="3 9" id="KW-0645">Protease</keyword>
<evidence type="ECO:0000256" key="4">
    <source>
        <dbReference type="ARBA" id="ARBA00022692"/>
    </source>
</evidence>
<reference evidence="12 13" key="1">
    <citation type="journal article" date="2015" name="Clin. Infect. Dis.">
        <title>Genomic Investigations unmask Mycoplasma amphoriforme, a new respiratory pathogen.</title>
        <authorList>
            <person name="Gillespie S.H."/>
            <person name="Ling C.L."/>
            <person name="Oravcova K."/>
            <person name="Pinheiro M."/>
            <person name="Wells L."/>
            <person name="Bryant J.M."/>
            <person name="McHugh T.D."/>
            <person name="Bebear C."/>
            <person name="Webster D."/>
            <person name="Harris S.R."/>
            <person name="Seth-Smith H.M."/>
            <person name="Thomson N.R."/>
        </authorList>
    </citation>
    <scope>NUCLEOTIDE SEQUENCE [LARGE SCALE GENOMIC DNA]</scope>
    <source>
        <strain evidence="12 13">A39</strain>
    </source>
</reference>
<organism evidence="12 13">
    <name type="scientific">Mycoplasma amphoriforme A39</name>
    <dbReference type="NCBI Taxonomy" id="572419"/>
    <lineage>
        <taxon>Bacteria</taxon>
        <taxon>Bacillati</taxon>
        <taxon>Mycoplasmatota</taxon>
        <taxon>Mollicutes</taxon>
        <taxon>Mycoplasmataceae</taxon>
        <taxon>Mycoplasma</taxon>
    </lineage>
</organism>
<name>A0A292IIX1_9MOLU</name>
<comment type="caution">
    <text evidence="9">Lacks conserved residue(s) required for the propagation of feature annotation.</text>
</comment>
<dbReference type="RefSeq" id="WP_343251131.1">
    <property type="nucleotide sequence ID" value="NZ_HG937516.1"/>
</dbReference>
<evidence type="ECO:0000256" key="6">
    <source>
        <dbReference type="ARBA" id="ARBA00022801"/>
    </source>
</evidence>
<dbReference type="AlphaFoldDB" id="A0A292IIX1"/>
<keyword evidence="4 9" id="KW-0812">Transmembrane</keyword>
<evidence type="ECO:0000313" key="12">
    <source>
        <dbReference type="EMBL" id="CDN40512.1"/>
    </source>
</evidence>
<evidence type="ECO:0000256" key="1">
    <source>
        <dbReference type="ARBA" id="ARBA00006139"/>
    </source>
</evidence>
<dbReference type="Pfam" id="PF01252">
    <property type="entry name" value="Peptidase_A8"/>
    <property type="match status" value="1"/>
</dbReference>
<keyword evidence="13" id="KW-1185">Reference proteome</keyword>
<sequence length="231" mass="25767">MEHSNQSFFSKFLVNIKEVLIRNNPKKIILTKAVAFPIIFFIVLLIVFLVRNRFALTLNGNQLNHSYTQIIETNGFINVVVSFNTGIAFGNLANNPAAAFSLQSIVMIIIIIWLLYAPTIDYIICLSFIVSGAFANIMDRATSAAVFGPNVANAVLDYLQFWFGGAIFNFADSCIVIGFIAVVIAYIVRTIMKSKKDAQQQKQKEATDPLKPEQATLLNKKEPKIDHDIFA</sequence>
<evidence type="ECO:0000256" key="7">
    <source>
        <dbReference type="ARBA" id="ARBA00022989"/>
    </source>
</evidence>
<feature type="region of interest" description="Disordered" evidence="11">
    <location>
        <begin position="199"/>
        <end position="231"/>
    </location>
</feature>
<protein>
    <recommendedName>
        <fullName evidence="9">Lipoprotein signal peptidase</fullName>
        <ecNumber evidence="9">3.4.23.36</ecNumber>
    </recommendedName>
    <alternativeName>
        <fullName evidence="9">Prolipoprotein signal peptidase</fullName>
    </alternativeName>
    <alternativeName>
        <fullName evidence="9">Signal peptidase II</fullName>
        <shortName evidence="9">SPase II</shortName>
    </alternativeName>
</protein>
<feature type="active site" evidence="9">
    <location>
        <position position="157"/>
    </location>
</feature>
<evidence type="ECO:0000256" key="8">
    <source>
        <dbReference type="ARBA" id="ARBA00023136"/>
    </source>
</evidence>
<keyword evidence="7 9" id="KW-1133">Transmembrane helix</keyword>
<comment type="subcellular location">
    <subcellularLocation>
        <location evidence="9">Cell membrane</location>
        <topology evidence="9">Multi-pass membrane protein</topology>
    </subcellularLocation>
</comment>
<dbReference type="HAMAP" id="MF_00161">
    <property type="entry name" value="LspA"/>
    <property type="match status" value="1"/>
</dbReference>
<dbReference type="GO" id="GO:0005886">
    <property type="term" value="C:plasma membrane"/>
    <property type="evidence" value="ECO:0007669"/>
    <property type="project" value="UniProtKB-SubCell"/>
</dbReference>
<keyword evidence="5 9" id="KW-0064">Aspartyl protease</keyword>
<feature type="compositionally biased region" description="Basic and acidic residues" evidence="11">
    <location>
        <begin position="219"/>
        <end position="231"/>
    </location>
</feature>
<dbReference type="GO" id="GO:0004190">
    <property type="term" value="F:aspartic-type endopeptidase activity"/>
    <property type="evidence" value="ECO:0007669"/>
    <property type="project" value="UniProtKB-UniRule"/>
</dbReference>
<comment type="pathway">
    <text evidence="9">Protein modification; lipoprotein biosynthesis (signal peptide cleavage).</text>
</comment>
<gene>
    <name evidence="9" type="primary">lspA</name>
    <name evidence="12" type="ORF">MAMA39_03920</name>
</gene>
<dbReference type="KEGG" id="mamp:MAMA39_03920"/>
<dbReference type="UniPathway" id="UPA00665"/>
<dbReference type="Proteomes" id="UP000261764">
    <property type="component" value="Chromosome I"/>
</dbReference>
<evidence type="ECO:0000313" key="13">
    <source>
        <dbReference type="Proteomes" id="UP000261764"/>
    </source>
</evidence>
<dbReference type="PANTHER" id="PTHR33695">
    <property type="entry name" value="LIPOPROTEIN SIGNAL PEPTIDASE"/>
    <property type="match status" value="1"/>
</dbReference>
<comment type="catalytic activity">
    <reaction evidence="9">
        <text>Release of signal peptides from bacterial membrane prolipoproteins. Hydrolyzes -Xaa-Yaa-Zaa-|-(S,diacylglyceryl)Cys-, in which Xaa is hydrophobic (preferably Leu), and Yaa (Ala or Ser) and Zaa (Gly or Ala) have small, neutral side chains.</text>
        <dbReference type="EC" id="3.4.23.36"/>
    </reaction>
</comment>
<evidence type="ECO:0000256" key="9">
    <source>
        <dbReference type="HAMAP-Rule" id="MF_00161"/>
    </source>
</evidence>
<dbReference type="GO" id="GO:0006508">
    <property type="term" value="P:proteolysis"/>
    <property type="evidence" value="ECO:0007669"/>
    <property type="project" value="UniProtKB-KW"/>
</dbReference>
<proteinExistence type="inferred from homology"/>
<dbReference type="PRINTS" id="PR00781">
    <property type="entry name" value="LIPOSIGPTASE"/>
</dbReference>
<feature type="active site" evidence="9">
    <location>
        <position position="172"/>
    </location>
</feature>
<evidence type="ECO:0000256" key="11">
    <source>
        <dbReference type="SAM" id="MobiDB-lite"/>
    </source>
</evidence>
<evidence type="ECO:0000256" key="5">
    <source>
        <dbReference type="ARBA" id="ARBA00022750"/>
    </source>
</evidence>